<feature type="compositionally biased region" description="Basic residues" evidence="1">
    <location>
        <begin position="208"/>
        <end position="218"/>
    </location>
</feature>
<dbReference type="RefSeq" id="XP_014477651.1">
    <property type="nucleotide sequence ID" value="XM_014622165.1"/>
</dbReference>
<evidence type="ECO:0000313" key="3">
    <source>
        <dbReference type="RefSeq" id="XP_014477651.1"/>
    </source>
</evidence>
<dbReference type="InterPro" id="IPR029779">
    <property type="entry name" value="Rmp24-like"/>
</dbReference>
<organism evidence="2 3">
    <name type="scientific">Dinoponera quadriceps</name>
    <name type="common">South American ant</name>
    <dbReference type="NCBI Taxonomy" id="609295"/>
    <lineage>
        <taxon>Eukaryota</taxon>
        <taxon>Metazoa</taxon>
        <taxon>Ecdysozoa</taxon>
        <taxon>Arthropoda</taxon>
        <taxon>Hexapoda</taxon>
        <taxon>Insecta</taxon>
        <taxon>Pterygota</taxon>
        <taxon>Neoptera</taxon>
        <taxon>Endopterygota</taxon>
        <taxon>Hymenoptera</taxon>
        <taxon>Apocrita</taxon>
        <taxon>Aculeata</taxon>
        <taxon>Formicoidea</taxon>
        <taxon>Formicidae</taxon>
        <taxon>Ponerinae</taxon>
        <taxon>Ponerini</taxon>
        <taxon>Dinoponera</taxon>
    </lineage>
</organism>
<gene>
    <name evidence="3" type="primary">LOC106746039</name>
</gene>
<dbReference type="AlphaFoldDB" id="A0A6P3XGT7"/>
<proteinExistence type="predicted"/>
<dbReference type="Pfam" id="PF15719">
    <property type="entry name" value="Rmp24-like"/>
    <property type="match status" value="1"/>
</dbReference>
<reference evidence="3" key="1">
    <citation type="submission" date="2025-08" db="UniProtKB">
        <authorList>
            <consortium name="RefSeq"/>
        </authorList>
    </citation>
    <scope>IDENTIFICATION</scope>
</reference>
<dbReference type="KEGG" id="dqu:106746039"/>
<keyword evidence="2" id="KW-1185">Reference proteome</keyword>
<name>A0A6P3XGT7_DINQU</name>
<evidence type="ECO:0000256" key="1">
    <source>
        <dbReference type="SAM" id="MobiDB-lite"/>
    </source>
</evidence>
<dbReference type="GeneID" id="106746039"/>
<feature type="region of interest" description="Disordered" evidence="1">
    <location>
        <begin position="196"/>
        <end position="224"/>
    </location>
</feature>
<dbReference type="Proteomes" id="UP000515204">
    <property type="component" value="Unplaced"/>
</dbReference>
<evidence type="ECO:0000313" key="2">
    <source>
        <dbReference type="Proteomes" id="UP000515204"/>
    </source>
</evidence>
<dbReference type="OrthoDB" id="8190480at2759"/>
<sequence>MLHFNSIVSATNRHFTRGKVEVIIRLDNKSRAKLSRVSGARYLAGKRRKLTSYAITVIMETVAHLWNISQFVTKLKCPLATELQTFYMQKCKSFQAEVELPKQKFGPSVMCMHCGSLWNTMNDQIRLIPGRKMSKSVKRIVKRVNEGDQDIPKVRVSLAQKSIKNEMNKLAIKCSVCSKQTVLPFKKKKLKLSKVKLNNSNIETPQNSRKKKKRKRRDKTAGLNISGCRSESPLNKRNDGKTLTKLVATTPKINNKKSLSSSTKKTKKLNIARLRNIVNDGTTTPVKSKSLHSFLSQLY</sequence>
<protein>
    <submittedName>
        <fullName evidence="3">Uncharacterized protein LOC106746039 isoform X1</fullName>
    </submittedName>
</protein>
<accession>A0A6P3XGT7</accession>